<keyword evidence="2" id="KW-1185">Reference proteome</keyword>
<name>A0ABS1YIU8_9ACTN</name>
<evidence type="ECO:0000313" key="2">
    <source>
        <dbReference type="Proteomes" id="UP000622245"/>
    </source>
</evidence>
<dbReference type="Proteomes" id="UP000622245">
    <property type="component" value="Unassembled WGS sequence"/>
</dbReference>
<feature type="non-terminal residue" evidence="1">
    <location>
        <position position="62"/>
    </location>
</feature>
<organism evidence="1 2">
    <name type="scientific">Micromonospora tarensis</name>
    <dbReference type="NCBI Taxonomy" id="2806100"/>
    <lineage>
        <taxon>Bacteria</taxon>
        <taxon>Bacillati</taxon>
        <taxon>Actinomycetota</taxon>
        <taxon>Actinomycetes</taxon>
        <taxon>Micromonosporales</taxon>
        <taxon>Micromonosporaceae</taxon>
        <taxon>Micromonospora</taxon>
    </lineage>
</organism>
<evidence type="ECO:0000313" key="1">
    <source>
        <dbReference type="EMBL" id="MBM0277323.1"/>
    </source>
</evidence>
<accession>A0ABS1YIU8</accession>
<proteinExistence type="predicted"/>
<dbReference type="EMBL" id="JAEVHL010000097">
    <property type="protein sequence ID" value="MBM0277323.1"/>
    <property type="molecule type" value="Genomic_DNA"/>
</dbReference>
<protein>
    <submittedName>
        <fullName evidence="1">Uncharacterized protein</fullName>
    </submittedName>
</protein>
<comment type="caution">
    <text evidence="1">The sequence shown here is derived from an EMBL/GenBank/DDBJ whole genome shotgun (WGS) entry which is preliminary data.</text>
</comment>
<sequence length="62" mass="5813">MSAEVAVVAVVGAGGSSKLGRVKIAVASSPCDRNQTASISRKIGASAGKSGRVLTGAAGGAA</sequence>
<reference evidence="1 2" key="1">
    <citation type="submission" date="2021-01" db="EMBL/GenBank/DDBJ databases">
        <title>Draft genome sequence of Micromonospora sp. strain STR1s_6.</title>
        <authorList>
            <person name="Karlyshev A."/>
            <person name="Jawad R."/>
        </authorList>
    </citation>
    <scope>NUCLEOTIDE SEQUENCE [LARGE SCALE GENOMIC DNA]</scope>
    <source>
        <strain evidence="1 2">STR1S-6</strain>
    </source>
</reference>
<gene>
    <name evidence="1" type="ORF">JM949_18985</name>
</gene>